<evidence type="ECO:0000313" key="1">
    <source>
        <dbReference type="EMBL" id="KAJ1080176.1"/>
    </source>
</evidence>
<protein>
    <submittedName>
        <fullName evidence="1">Uncharacterized protein</fullName>
    </submittedName>
</protein>
<evidence type="ECO:0000313" key="2">
    <source>
        <dbReference type="Proteomes" id="UP001066276"/>
    </source>
</evidence>
<organism evidence="1 2">
    <name type="scientific">Pleurodeles waltl</name>
    <name type="common">Iberian ribbed newt</name>
    <dbReference type="NCBI Taxonomy" id="8319"/>
    <lineage>
        <taxon>Eukaryota</taxon>
        <taxon>Metazoa</taxon>
        <taxon>Chordata</taxon>
        <taxon>Craniata</taxon>
        <taxon>Vertebrata</taxon>
        <taxon>Euteleostomi</taxon>
        <taxon>Amphibia</taxon>
        <taxon>Batrachia</taxon>
        <taxon>Caudata</taxon>
        <taxon>Salamandroidea</taxon>
        <taxon>Salamandridae</taxon>
        <taxon>Pleurodelinae</taxon>
        <taxon>Pleurodeles</taxon>
    </lineage>
</organism>
<reference evidence="1" key="1">
    <citation type="journal article" date="2022" name="bioRxiv">
        <title>Sequencing and chromosome-scale assembly of the giantPleurodeles waltlgenome.</title>
        <authorList>
            <person name="Brown T."/>
            <person name="Elewa A."/>
            <person name="Iarovenko S."/>
            <person name="Subramanian E."/>
            <person name="Araus A.J."/>
            <person name="Petzold A."/>
            <person name="Susuki M."/>
            <person name="Suzuki K.-i.T."/>
            <person name="Hayashi T."/>
            <person name="Toyoda A."/>
            <person name="Oliveira C."/>
            <person name="Osipova E."/>
            <person name="Leigh N.D."/>
            <person name="Simon A."/>
            <person name="Yun M.H."/>
        </authorList>
    </citation>
    <scope>NUCLEOTIDE SEQUENCE</scope>
    <source>
        <strain evidence="1">20211129_DDA</strain>
        <tissue evidence="1">Liver</tissue>
    </source>
</reference>
<dbReference type="AlphaFoldDB" id="A0AAV7KM25"/>
<accession>A0AAV7KM25</accession>
<sequence length="84" mass="9540">MSVLDVADERMFSDVRLREFLRDSDLAELEAWFEDGRLVSSETVLGEGHDTALHQLYLLRVCAMLRARFAGLPETPPVCQALEM</sequence>
<gene>
    <name evidence="1" type="ORF">NDU88_000396</name>
</gene>
<proteinExistence type="predicted"/>
<comment type="caution">
    <text evidence="1">The sequence shown here is derived from an EMBL/GenBank/DDBJ whole genome shotgun (WGS) entry which is preliminary data.</text>
</comment>
<dbReference type="EMBL" id="JANPWB010000016">
    <property type="protein sequence ID" value="KAJ1080176.1"/>
    <property type="molecule type" value="Genomic_DNA"/>
</dbReference>
<name>A0AAV7KM25_PLEWA</name>
<dbReference type="Proteomes" id="UP001066276">
    <property type="component" value="Chromosome 12"/>
</dbReference>
<keyword evidence="2" id="KW-1185">Reference proteome</keyword>